<sequence>MDVFQYTLKWCRGEIFMGKLFALFGVLILLVAIFYWVFGSTSFAKALIIPFLILGFFCTSGGLGMVYTNRERILAFEEQHLTDPAGFVATEKERLGELLKGYPRILWGMAGVVFIGLCCFLLWTGPYGRAVGLTLMLFGISVLFLTHFSEERARLYHQLIVNHPTADSSGRQPGDG</sequence>
<proteinExistence type="predicted"/>
<dbReference type="RefSeq" id="WP_092210308.1">
    <property type="nucleotide sequence ID" value="NZ_FMUX01000005.1"/>
</dbReference>
<keyword evidence="1" id="KW-0472">Membrane</keyword>
<dbReference type="Proteomes" id="UP000198870">
    <property type="component" value="Unassembled WGS sequence"/>
</dbReference>
<organism evidence="2 3">
    <name type="scientific">Desulfoluna spongiiphila</name>
    <dbReference type="NCBI Taxonomy" id="419481"/>
    <lineage>
        <taxon>Bacteria</taxon>
        <taxon>Pseudomonadati</taxon>
        <taxon>Thermodesulfobacteriota</taxon>
        <taxon>Desulfobacteria</taxon>
        <taxon>Desulfobacterales</taxon>
        <taxon>Desulfolunaceae</taxon>
        <taxon>Desulfoluna</taxon>
    </lineage>
</organism>
<dbReference type="STRING" id="419481.SAMN05216233_105138"/>
<dbReference type="AlphaFoldDB" id="A0A1G5E3E5"/>
<reference evidence="2 3" key="1">
    <citation type="submission" date="2016-10" db="EMBL/GenBank/DDBJ databases">
        <authorList>
            <person name="de Groot N.N."/>
        </authorList>
    </citation>
    <scope>NUCLEOTIDE SEQUENCE [LARGE SCALE GENOMIC DNA]</scope>
    <source>
        <strain evidence="2 3">AA1</strain>
    </source>
</reference>
<evidence type="ECO:0000313" key="3">
    <source>
        <dbReference type="Proteomes" id="UP000198870"/>
    </source>
</evidence>
<feature type="transmembrane region" description="Helical" evidence="1">
    <location>
        <begin position="105"/>
        <end position="124"/>
    </location>
</feature>
<evidence type="ECO:0000313" key="2">
    <source>
        <dbReference type="EMBL" id="SCY21300.1"/>
    </source>
</evidence>
<feature type="transmembrane region" description="Helical" evidence="1">
    <location>
        <begin position="20"/>
        <end position="38"/>
    </location>
</feature>
<keyword evidence="3" id="KW-1185">Reference proteome</keyword>
<dbReference type="OrthoDB" id="7868084at2"/>
<protein>
    <submittedName>
        <fullName evidence="2">Uncharacterized protein</fullName>
    </submittedName>
</protein>
<gene>
    <name evidence="2" type="ORF">SAMN05216233_105138</name>
</gene>
<keyword evidence="1" id="KW-1133">Transmembrane helix</keyword>
<keyword evidence="1" id="KW-0812">Transmembrane</keyword>
<name>A0A1G5E3E5_9BACT</name>
<dbReference type="EMBL" id="FMUX01000005">
    <property type="protein sequence ID" value="SCY21300.1"/>
    <property type="molecule type" value="Genomic_DNA"/>
</dbReference>
<evidence type="ECO:0000256" key="1">
    <source>
        <dbReference type="SAM" id="Phobius"/>
    </source>
</evidence>
<feature type="transmembrane region" description="Helical" evidence="1">
    <location>
        <begin position="44"/>
        <end position="67"/>
    </location>
</feature>
<accession>A0A1G5E3E5</accession>
<feature type="transmembrane region" description="Helical" evidence="1">
    <location>
        <begin position="130"/>
        <end position="148"/>
    </location>
</feature>